<dbReference type="NCBIfam" id="TIGR01291">
    <property type="entry name" value="nodJ"/>
    <property type="match status" value="1"/>
</dbReference>
<dbReference type="PIRSF" id="PIRSF006648">
    <property type="entry name" value="DrrB"/>
    <property type="match status" value="1"/>
</dbReference>
<feature type="domain" description="ABC transmembrane type-2" evidence="13">
    <location>
        <begin position="31"/>
        <end position="257"/>
    </location>
</feature>
<feature type="transmembrane region" description="Helical" evidence="12">
    <location>
        <begin position="63"/>
        <end position="82"/>
    </location>
</feature>
<dbReference type="AlphaFoldDB" id="A0A193G5Y7"/>
<dbReference type="InterPro" id="IPR000412">
    <property type="entry name" value="ABC_2_transport"/>
</dbReference>
<keyword evidence="7" id="KW-0997">Cell inner membrane</keyword>
<feature type="transmembrane region" description="Helical" evidence="12">
    <location>
        <begin position="236"/>
        <end position="254"/>
    </location>
</feature>
<dbReference type="Proteomes" id="UP000092213">
    <property type="component" value="Chromosome"/>
</dbReference>
<evidence type="ECO:0000256" key="12">
    <source>
        <dbReference type="RuleBase" id="RU361157"/>
    </source>
</evidence>
<dbReference type="PANTHER" id="PTHR43229">
    <property type="entry name" value="NODULATION PROTEIN J"/>
    <property type="match status" value="1"/>
</dbReference>
<dbReference type="GO" id="GO:0043190">
    <property type="term" value="C:ATP-binding cassette (ABC) transporter complex"/>
    <property type="evidence" value="ECO:0007669"/>
    <property type="project" value="InterPro"/>
</dbReference>
<evidence type="ECO:0000259" key="13">
    <source>
        <dbReference type="PROSITE" id="PS51012"/>
    </source>
</evidence>
<evidence type="ECO:0000256" key="2">
    <source>
        <dbReference type="ARBA" id="ARBA00008394"/>
    </source>
</evidence>
<evidence type="ECO:0000256" key="4">
    <source>
        <dbReference type="ARBA" id="ARBA00022448"/>
    </source>
</evidence>
<name>A0A193G5Y7_9BORD</name>
<evidence type="ECO:0000313" key="14">
    <source>
        <dbReference type="EMBL" id="ANN74876.1"/>
    </source>
</evidence>
<keyword evidence="6 12" id="KW-1003">Cell membrane</keyword>
<evidence type="ECO:0000256" key="6">
    <source>
        <dbReference type="ARBA" id="ARBA00022475"/>
    </source>
</evidence>
<evidence type="ECO:0000256" key="7">
    <source>
        <dbReference type="ARBA" id="ARBA00022519"/>
    </source>
</evidence>
<comment type="function">
    <text evidence="11">Part of the ABC transporter complex NodIJ involved in the export of the nodulation factors (Nod factors), the bacterial signal molecules that induce symbiosis and subsequent nodulation induction. Nod factors are LCO (lipo-chitin oligosaccharide), a modified beta-1,4-linked N-acetylglucosamine oligosaccharide. This subunit encodes the transporter.</text>
</comment>
<dbReference type="EMBL" id="CP016171">
    <property type="protein sequence ID" value="ANN74876.1"/>
    <property type="molecule type" value="Genomic_DNA"/>
</dbReference>
<dbReference type="Pfam" id="PF01061">
    <property type="entry name" value="ABC2_membrane"/>
    <property type="match status" value="1"/>
</dbReference>
<feature type="transmembrane region" description="Helical" evidence="12">
    <location>
        <begin position="116"/>
        <end position="137"/>
    </location>
</feature>
<feature type="transmembrane region" description="Helical" evidence="12">
    <location>
        <begin position="176"/>
        <end position="197"/>
    </location>
</feature>
<feature type="transmembrane region" description="Helical" evidence="12">
    <location>
        <begin position="29"/>
        <end position="51"/>
    </location>
</feature>
<evidence type="ECO:0000256" key="8">
    <source>
        <dbReference type="ARBA" id="ARBA00022692"/>
    </source>
</evidence>
<dbReference type="InterPro" id="IPR047817">
    <property type="entry name" value="ABC2_TM_bact-type"/>
</dbReference>
<dbReference type="GO" id="GO:0015772">
    <property type="term" value="P:oligosaccharide transport"/>
    <property type="evidence" value="ECO:0007669"/>
    <property type="project" value="InterPro"/>
</dbReference>
<evidence type="ECO:0000313" key="15">
    <source>
        <dbReference type="Proteomes" id="UP000092213"/>
    </source>
</evidence>
<keyword evidence="5" id="KW-0536">Nodulation</keyword>
<protein>
    <recommendedName>
        <fullName evidence="12">Transport permease protein</fullName>
    </recommendedName>
</protein>
<keyword evidence="8 12" id="KW-0812">Transmembrane</keyword>
<feature type="transmembrane region" description="Helical" evidence="12">
    <location>
        <begin position="144"/>
        <end position="170"/>
    </location>
</feature>
<dbReference type="PRINTS" id="PR00164">
    <property type="entry name" value="ABC2TRNSPORT"/>
</dbReference>
<dbReference type="STRING" id="463025.BAU08_17385"/>
<keyword evidence="10 12" id="KW-0472">Membrane</keyword>
<evidence type="ECO:0000256" key="5">
    <source>
        <dbReference type="ARBA" id="ARBA00022458"/>
    </source>
</evidence>
<dbReference type="InterPro" id="IPR005981">
    <property type="entry name" value="ABC_transptNodJ"/>
</dbReference>
<dbReference type="GO" id="GO:0140359">
    <property type="term" value="F:ABC-type transporter activity"/>
    <property type="evidence" value="ECO:0007669"/>
    <property type="project" value="InterPro"/>
</dbReference>
<comment type="similarity">
    <text evidence="2">Belongs to the ABC-2 integral membrane protein family. Lipooligosaccharide exporter (TC 3.A.1.102) subfamily.</text>
</comment>
<dbReference type="InterPro" id="IPR013525">
    <property type="entry name" value="ABC2_TM"/>
</dbReference>
<keyword evidence="9 12" id="KW-1133">Transmembrane helix</keyword>
<evidence type="ECO:0000256" key="11">
    <source>
        <dbReference type="ARBA" id="ARBA00025119"/>
    </source>
</evidence>
<proteinExistence type="inferred from homology"/>
<evidence type="ECO:0000256" key="3">
    <source>
        <dbReference type="ARBA" id="ARBA00011350"/>
    </source>
</evidence>
<dbReference type="InterPro" id="IPR051784">
    <property type="entry name" value="Nod_factor_ABC_transporter"/>
</dbReference>
<evidence type="ECO:0000256" key="10">
    <source>
        <dbReference type="ARBA" id="ARBA00023136"/>
    </source>
</evidence>
<gene>
    <name evidence="14" type="ORF">BAU08_17385</name>
</gene>
<dbReference type="PANTHER" id="PTHR43229:SF2">
    <property type="entry name" value="NODULATION PROTEIN J"/>
    <property type="match status" value="1"/>
</dbReference>
<evidence type="ECO:0000256" key="9">
    <source>
        <dbReference type="ARBA" id="ARBA00022989"/>
    </source>
</evidence>
<comment type="subunit">
    <text evidence="3">The complex is composed of two ATP-binding proteins (NodI) and two transmembrane proteins (NodJ).</text>
</comment>
<keyword evidence="4 12" id="KW-0813">Transport</keyword>
<reference evidence="14 15" key="1">
    <citation type="submission" date="2016-06" db="EMBL/GenBank/DDBJ databases">
        <title>Complete genome sequences of Bordetella bronchialis and Bordetella flabilis.</title>
        <authorList>
            <person name="LiPuma J.J."/>
            <person name="Spilker T."/>
        </authorList>
    </citation>
    <scope>NUCLEOTIDE SEQUENCE [LARGE SCALE GENOMIC DNA]</scope>
    <source>
        <strain evidence="14 15">AU17976</strain>
    </source>
</reference>
<comment type="subcellular location">
    <subcellularLocation>
        <location evidence="1 12">Cell inner membrane</location>
        <topology evidence="1 12">Multi-pass membrane protein</topology>
    </subcellularLocation>
</comment>
<organism evidence="14 15">
    <name type="scientific">Bordetella bronchialis</name>
    <dbReference type="NCBI Taxonomy" id="463025"/>
    <lineage>
        <taxon>Bacteria</taxon>
        <taxon>Pseudomonadati</taxon>
        <taxon>Pseudomonadota</taxon>
        <taxon>Betaproteobacteria</taxon>
        <taxon>Burkholderiales</taxon>
        <taxon>Alcaligenaceae</taxon>
        <taxon>Bordetella</taxon>
    </lineage>
</organism>
<sequence length="260" mass="28475">MPPLWRWPWPTSRSIAVIRRNFLVWRKTALATVLGDVLDPVVALLALGYGLGSMLPGVEGVPYVTYLSAGSICVGVLYGATFEATYSAFSRLQIQRTWDAILNTPLNLDDIVWAEILWAAAKAMKSGLAILLVVIALDISRAATLAWVPLLLVPLGVLYAAMALIVSALARGYDFFMYYFTLVITPMVFLSGVFFPVSQLPAPLVAVMRWLPLSPAVDLLRPLVLGRVPADPWGPLLQLFVSAGAAIWIAAVLMRRRLLR</sequence>
<dbReference type="PROSITE" id="PS51012">
    <property type="entry name" value="ABC_TM2"/>
    <property type="match status" value="1"/>
</dbReference>
<accession>A0A193G5Y7</accession>
<evidence type="ECO:0000256" key="1">
    <source>
        <dbReference type="ARBA" id="ARBA00004429"/>
    </source>
</evidence>